<keyword evidence="3" id="KW-0787">Thick filament</keyword>
<evidence type="ECO:0000256" key="3">
    <source>
        <dbReference type="ARBA" id="ARBA00022433"/>
    </source>
</evidence>
<sequence>ARTKATIAAMESKIMNLEEQLEAETKERQLQSKATRRLEKRMKELVIQLEDERRHADQHKEQVEKVGRGTMIYPRERRSLYRFYDNSLEAQGPL</sequence>
<organism evidence="9">
    <name type="scientific">Cyprideis torosa</name>
    <dbReference type="NCBI Taxonomy" id="163714"/>
    <lineage>
        <taxon>Eukaryota</taxon>
        <taxon>Metazoa</taxon>
        <taxon>Ecdysozoa</taxon>
        <taxon>Arthropoda</taxon>
        <taxon>Crustacea</taxon>
        <taxon>Oligostraca</taxon>
        <taxon>Ostracoda</taxon>
        <taxon>Podocopa</taxon>
        <taxon>Podocopida</taxon>
        <taxon>Cytherocopina</taxon>
        <taxon>Cytheroidea</taxon>
        <taxon>Cytherideidae</taxon>
        <taxon>Cyprideis</taxon>
    </lineage>
</organism>
<dbReference type="EMBL" id="OB714936">
    <property type="protein sequence ID" value="CAD7239063.1"/>
    <property type="molecule type" value="Genomic_DNA"/>
</dbReference>
<dbReference type="GO" id="GO:0016459">
    <property type="term" value="C:myosin complex"/>
    <property type="evidence" value="ECO:0007669"/>
    <property type="project" value="UniProtKB-KW"/>
</dbReference>
<accession>A0A7R8WVM4</accession>
<evidence type="ECO:0000256" key="8">
    <source>
        <dbReference type="ARBA" id="ARBA00023179"/>
    </source>
</evidence>
<dbReference type="OrthoDB" id="10254995at2759"/>
<dbReference type="PANTHER" id="PTHR46349">
    <property type="entry name" value="CINGULIN-LIKE PROTEIN 1-RELATED"/>
    <property type="match status" value="1"/>
</dbReference>
<keyword evidence="4" id="KW-0963">Cytoplasm</keyword>
<dbReference type="GO" id="GO:0032982">
    <property type="term" value="C:myosin filament"/>
    <property type="evidence" value="ECO:0007669"/>
    <property type="project" value="UniProtKB-KW"/>
</dbReference>
<evidence type="ECO:0000256" key="5">
    <source>
        <dbReference type="ARBA" id="ARBA00023054"/>
    </source>
</evidence>
<dbReference type="InterPro" id="IPR002928">
    <property type="entry name" value="Myosin_tail"/>
</dbReference>
<keyword evidence="8" id="KW-0514">Muscle protein</keyword>
<keyword evidence="6" id="KW-0518">Myosin</keyword>
<evidence type="ECO:0000256" key="2">
    <source>
        <dbReference type="ARBA" id="ARBA00008447"/>
    </source>
</evidence>
<keyword evidence="5" id="KW-0175">Coiled coil</keyword>
<comment type="subcellular location">
    <subcellularLocation>
        <location evidence="1">Cytoplasm</location>
        <location evidence="1">Myofibril</location>
    </subcellularLocation>
</comment>
<comment type="similarity">
    <text evidence="2">Belongs to the paramyosin family.</text>
</comment>
<evidence type="ECO:0000256" key="7">
    <source>
        <dbReference type="ARBA" id="ARBA00023175"/>
    </source>
</evidence>
<feature type="non-terminal residue" evidence="9">
    <location>
        <position position="1"/>
    </location>
</feature>
<dbReference type="AlphaFoldDB" id="A0A7R8WVM4"/>
<dbReference type="PANTHER" id="PTHR46349:SF7">
    <property type="entry name" value="MYOSIN TAIL DOMAIN-CONTAINING PROTEIN"/>
    <property type="match status" value="1"/>
</dbReference>
<evidence type="ECO:0000256" key="1">
    <source>
        <dbReference type="ARBA" id="ARBA00004657"/>
    </source>
</evidence>
<dbReference type="GO" id="GO:0030016">
    <property type="term" value="C:myofibril"/>
    <property type="evidence" value="ECO:0007669"/>
    <property type="project" value="UniProtKB-SubCell"/>
</dbReference>
<gene>
    <name evidence="9" type="ORF">CTOB1V02_LOCUS16878</name>
</gene>
<keyword evidence="7" id="KW-0505">Motor protein</keyword>
<reference evidence="9" key="1">
    <citation type="submission" date="2020-11" db="EMBL/GenBank/DDBJ databases">
        <authorList>
            <person name="Tran Van P."/>
        </authorList>
    </citation>
    <scope>NUCLEOTIDE SEQUENCE</scope>
</reference>
<proteinExistence type="inferred from homology"/>
<protein>
    <submittedName>
        <fullName evidence="9">Uncharacterized protein</fullName>
    </submittedName>
</protein>
<evidence type="ECO:0000256" key="6">
    <source>
        <dbReference type="ARBA" id="ARBA00023123"/>
    </source>
</evidence>
<name>A0A7R8WVM4_9CRUS</name>
<dbReference type="Pfam" id="PF01576">
    <property type="entry name" value="Myosin_tail_1"/>
    <property type="match status" value="1"/>
</dbReference>
<evidence type="ECO:0000313" key="9">
    <source>
        <dbReference type="EMBL" id="CAD7239063.1"/>
    </source>
</evidence>
<evidence type="ECO:0000256" key="4">
    <source>
        <dbReference type="ARBA" id="ARBA00022490"/>
    </source>
</evidence>
<dbReference type="GO" id="GO:0005923">
    <property type="term" value="C:bicellular tight junction"/>
    <property type="evidence" value="ECO:0007669"/>
    <property type="project" value="TreeGrafter"/>
</dbReference>